<evidence type="ECO:0000313" key="8">
    <source>
        <dbReference type="EMBL" id="SFM98792.1"/>
    </source>
</evidence>
<dbReference type="AlphaFoldDB" id="A0A1I4VC72"/>
<feature type="transmembrane region" description="Helical" evidence="6">
    <location>
        <begin position="35"/>
        <end position="54"/>
    </location>
</feature>
<keyword evidence="2" id="KW-1003">Cell membrane</keyword>
<dbReference type="EMBL" id="RBXX01000002">
    <property type="protein sequence ID" value="RKT86224.1"/>
    <property type="molecule type" value="Genomic_DNA"/>
</dbReference>
<keyword evidence="3 6" id="KW-0812">Transmembrane</keyword>
<dbReference type="PANTHER" id="PTHR30086">
    <property type="entry name" value="ARGININE EXPORTER PROTEIN ARGO"/>
    <property type="match status" value="1"/>
</dbReference>
<evidence type="ECO:0000313" key="9">
    <source>
        <dbReference type="Proteomes" id="UP000199398"/>
    </source>
</evidence>
<organism evidence="8 9">
    <name type="scientific">Saccharopolyspora antimicrobica</name>
    <dbReference type="NCBI Taxonomy" id="455193"/>
    <lineage>
        <taxon>Bacteria</taxon>
        <taxon>Bacillati</taxon>
        <taxon>Actinomycetota</taxon>
        <taxon>Actinomycetes</taxon>
        <taxon>Pseudonocardiales</taxon>
        <taxon>Pseudonocardiaceae</taxon>
        <taxon>Saccharopolyspora</taxon>
    </lineage>
</organism>
<name>A0A1I4VC72_9PSEU</name>
<proteinExistence type="predicted"/>
<evidence type="ECO:0000313" key="7">
    <source>
        <dbReference type="EMBL" id="RKT86224.1"/>
    </source>
</evidence>
<protein>
    <submittedName>
        <fullName evidence="8">Threonine/homoserine/homoserine lactone efflux protein</fullName>
    </submittedName>
</protein>
<dbReference type="InterPro" id="IPR001123">
    <property type="entry name" value="LeuE-type"/>
</dbReference>
<dbReference type="GO" id="GO:0005886">
    <property type="term" value="C:plasma membrane"/>
    <property type="evidence" value="ECO:0007669"/>
    <property type="project" value="UniProtKB-SubCell"/>
</dbReference>
<dbReference type="Proteomes" id="UP000270697">
    <property type="component" value="Unassembled WGS sequence"/>
</dbReference>
<evidence type="ECO:0000313" key="10">
    <source>
        <dbReference type="Proteomes" id="UP000270697"/>
    </source>
</evidence>
<keyword evidence="4 6" id="KW-1133">Transmembrane helix</keyword>
<dbReference type="OrthoDB" id="581870at2"/>
<keyword evidence="5 6" id="KW-0472">Membrane</keyword>
<gene>
    <name evidence="7" type="ORF">ATL45_4585</name>
    <name evidence="8" type="ORF">SAMN05421805_102118</name>
</gene>
<feature type="transmembrane region" description="Helical" evidence="6">
    <location>
        <begin position="147"/>
        <end position="172"/>
    </location>
</feature>
<reference evidence="7 10" key="2">
    <citation type="submission" date="2018-10" db="EMBL/GenBank/DDBJ databases">
        <title>Sequencing the genomes of 1000 actinobacteria strains.</title>
        <authorList>
            <person name="Klenk H.-P."/>
        </authorList>
    </citation>
    <scope>NUCLEOTIDE SEQUENCE [LARGE SCALE GENOMIC DNA]</scope>
    <source>
        <strain evidence="7 10">DSM 45119</strain>
    </source>
</reference>
<dbReference type="PANTHER" id="PTHR30086:SF20">
    <property type="entry name" value="ARGININE EXPORTER PROTEIN ARGO-RELATED"/>
    <property type="match status" value="1"/>
</dbReference>
<sequence>MHIAWGPFLLALLVIVVVPGPDFVLVTRNAATGARWGWLAAAGSTCGLLVHATAATLGLSALVVAVPAALLVVKAIGVAYLAWMGFQILRKAGVVATEEPTVEVPGSGRAVFLRGLLTDVLNPKVMLTFLTLLPQAMDPAADPMTQAALLSAVAVSGFAAWWLIVVPSVRWLAALLADPRRRKVFERCCGGALLAMATSIAVA</sequence>
<evidence type="ECO:0000256" key="2">
    <source>
        <dbReference type="ARBA" id="ARBA00022475"/>
    </source>
</evidence>
<evidence type="ECO:0000256" key="4">
    <source>
        <dbReference type="ARBA" id="ARBA00022989"/>
    </source>
</evidence>
<dbReference type="EMBL" id="FOUP01000002">
    <property type="protein sequence ID" value="SFM98792.1"/>
    <property type="molecule type" value="Genomic_DNA"/>
</dbReference>
<keyword evidence="10" id="KW-1185">Reference proteome</keyword>
<dbReference type="GO" id="GO:0015171">
    <property type="term" value="F:amino acid transmembrane transporter activity"/>
    <property type="evidence" value="ECO:0007669"/>
    <property type="project" value="TreeGrafter"/>
</dbReference>
<feature type="transmembrane region" description="Helical" evidence="6">
    <location>
        <begin position="61"/>
        <end position="83"/>
    </location>
</feature>
<reference evidence="8 9" key="1">
    <citation type="submission" date="2016-10" db="EMBL/GenBank/DDBJ databases">
        <authorList>
            <person name="de Groot N.N."/>
        </authorList>
    </citation>
    <scope>NUCLEOTIDE SEQUENCE [LARGE SCALE GENOMIC DNA]</scope>
    <source>
        <strain evidence="8 9">CPCC 201259</strain>
    </source>
</reference>
<dbReference type="Pfam" id="PF01810">
    <property type="entry name" value="LysE"/>
    <property type="match status" value="1"/>
</dbReference>
<evidence type="ECO:0000256" key="1">
    <source>
        <dbReference type="ARBA" id="ARBA00004651"/>
    </source>
</evidence>
<dbReference type="RefSeq" id="WP_093148212.1">
    <property type="nucleotide sequence ID" value="NZ_FOUP01000002.1"/>
</dbReference>
<evidence type="ECO:0000256" key="3">
    <source>
        <dbReference type="ARBA" id="ARBA00022692"/>
    </source>
</evidence>
<dbReference type="Proteomes" id="UP000199398">
    <property type="component" value="Unassembled WGS sequence"/>
</dbReference>
<evidence type="ECO:0000256" key="6">
    <source>
        <dbReference type="SAM" id="Phobius"/>
    </source>
</evidence>
<comment type="subcellular location">
    <subcellularLocation>
        <location evidence="1">Cell membrane</location>
        <topology evidence="1">Multi-pass membrane protein</topology>
    </subcellularLocation>
</comment>
<evidence type="ECO:0000256" key="5">
    <source>
        <dbReference type="ARBA" id="ARBA00023136"/>
    </source>
</evidence>
<accession>A0A1I4VC72</accession>